<evidence type="ECO:0000256" key="2">
    <source>
        <dbReference type="ARBA" id="ARBA00022603"/>
    </source>
</evidence>
<dbReference type="InterPro" id="IPR002052">
    <property type="entry name" value="DNA_methylase_N6_adenine_CS"/>
</dbReference>
<dbReference type="SUPFAM" id="SSF53335">
    <property type="entry name" value="S-adenosyl-L-methionine-dependent methyltransferases"/>
    <property type="match status" value="1"/>
</dbReference>
<gene>
    <name evidence="6" type="ORF">GCM10010492_56630</name>
</gene>
<dbReference type="Proteomes" id="UP001500416">
    <property type="component" value="Unassembled WGS sequence"/>
</dbReference>
<evidence type="ECO:0000313" key="6">
    <source>
        <dbReference type="EMBL" id="GAA0249297.1"/>
    </source>
</evidence>
<dbReference type="InterPro" id="IPR052190">
    <property type="entry name" value="Euk-Arch_PrmC-MTase"/>
</dbReference>
<dbReference type="Pfam" id="PF05175">
    <property type="entry name" value="MTS"/>
    <property type="match status" value="1"/>
</dbReference>
<accession>A0ABN0UG93</accession>
<evidence type="ECO:0000256" key="4">
    <source>
        <dbReference type="ARBA" id="ARBA00022691"/>
    </source>
</evidence>
<keyword evidence="3" id="KW-0808">Transferase</keyword>
<comment type="similarity">
    <text evidence="1">Belongs to the eukaryotic/archaeal PrmC-related family.</text>
</comment>
<dbReference type="PANTHER" id="PTHR45875:SF1">
    <property type="entry name" value="METHYLTRANSFERASE N6AMT1"/>
    <property type="match status" value="1"/>
</dbReference>
<keyword evidence="4" id="KW-0949">S-adenosyl-L-methionine</keyword>
<dbReference type="GO" id="GO:0008168">
    <property type="term" value="F:methyltransferase activity"/>
    <property type="evidence" value="ECO:0007669"/>
    <property type="project" value="UniProtKB-KW"/>
</dbReference>
<evidence type="ECO:0000259" key="5">
    <source>
        <dbReference type="Pfam" id="PF05175"/>
    </source>
</evidence>
<feature type="domain" description="Methyltransferase small" evidence="5">
    <location>
        <begin position="22"/>
        <end position="98"/>
    </location>
</feature>
<dbReference type="InterPro" id="IPR004557">
    <property type="entry name" value="PrmC-related"/>
</dbReference>
<dbReference type="NCBIfam" id="TIGR00537">
    <property type="entry name" value="hemK_rel_arch"/>
    <property type="match status" value="1"/>
</dbReference>
<dbReference type="PANTHER" id="PTHR45875">
    <property type="entry name" value="METHYLTRANSFERASE N6AMT1"/>
    <property type="match status" value="1"/>
</dbReference>
<name>A0ABN0UG93_9PSEU</name>
<reference evidence="6 7" key="1">
    <citation type="journal article" date="2019" name="Int. J. Syst. Evol. Microbiol.">
        <title>The Global Catalogue of Microorganisms (GCM) 10K type strain sequencing project: providing services to taxonomists for standard genome sequencing and annotation.</title>
        <authorList>
            <consortium name="The Broad Institute Genomics Platform"/>
            <consortium name="The Broad Institute Genome Sequencing Center for Infectious Disease"/>
            <person name="Wu L."/>
            <person name="Ma J."/>
        </authorList>
    </citation>
    <scope>NUCLEOTIDE SEQUENCE [LARGE SCALE GENOMIC DNA]</scope>
    <source>
        <strain evidence="6 7">JCM 3380</strain>
    </source>
</reference>
<comment type="caution">
    <text evidence="6">The sequence shown here is derived from an EMBL/GenBank/DDBJ whole genome shotgun (WGS) entry which is preliminary data.</text>
</comment>
<evidence type="ECO:0000256" key="1">
    <source>
        <dbReference type="ARBA" id="ARBA00006149"/>
    </source>
</evidence>
<dbReference type="PROSITE" id="PS00092">
    <property type="entry name" value="N6_MTASE"/>
    <property type="match status" value="1"/>
</dbReference>
<proteinExistence type="inferred from homology"/>
<dbReference type="GO" id="GO:0032259">
    <property type="term" value="P:methylation"/>
    <property type="evidence" value="ECO:0007669"/>
    <property type="project" value="UniProtKB-KW"/>
</dbReference>
<evidence type="ECO:0000313" key="7">
    <source>
        <dbReference type="Proteomes" id="UP001500416"/>
    </source>
</evidence>
<dbReference type="InterPro" id="IPR029063">
    <property type="entry name" value="SAM-dependent_MTases_sf"/>
</dbReference>
<dbReference type="Gene3D" id="3.40.50.150">
    <property type="entry name" value="Vaccinia Virus protein VP39"/>
    <property type="match status" value="1"/>
</dbReference>
<keyword evidence="2 6" id="KW-0489">Methyltransferase</keyword>
<keyword evidence="7" id="KW-1185">Reference proteome</keyword>
<protein>
    <submittedName>
        <fullName evidence="6">Methyltransferase</fullName>
    </submittedName>
</protein>
<dbReference type="CDD" id="cd02440">
    <property type="entry name" value="AdoMet_MTases"/>
    <property type="match status" value="1"/>
</dbReference>
<sequence length="207" mass="21904">MYRPQEDTWLAAEALSVAGVPEGARVLDVCTGTGVLGVLAGLAGAREVTAVDRSRRAVVAAWCNARVRGVPIRVRRGDFGDLVGAGTYDVVLANPPYVPAPSTPERGRAVAWDAGPDGRSVLDRLCAVLPLLLADKGMAFIVHSALADEDRTLHQLRGGGLKAAVVARRVVPFGPVLRGRAEWLRAKGFVEPGRDQEELVVVRADAA</sequence>
<dbReference type="InterPro" id="IPR007848">
    <property type="entry name" value="Small_mtfrase_dom"/>
</dbReference>
<organism evidence="6 7">
    <name type="scientific">Saccharothrix mutabilis subsp. mutabilis</name>
    <dbReference type="NCBI Taxonomy" id="66855"/>
    <lineage>
        <taxon>Bacteria</taxon>
        <taxon>Bacillati</taxon>
        <taxon>Actinomycetota</taxon>
        <taxon>Actinomycetes</taxon>
        <taxon>Pseudonocardiales</taxon>
        <taxon>Pseudonocardiaceae</taxon>
        <taxon>Saccharothrix</taxon>
    </lineage>
</organism>
<evidence type="ECO:0000256" key="3">
    <source>
        <dbReference type="ARBA" id="ARBA00022679"/>
    </source>
</evidence>
<dbReference type="EMBL" id="BAAABU010000017">
    <property type="protein sequence ID" value="GAA0249297.1"/>
    <property type="molecule type" value="Genomic_DNA"/>
</dbReference>